<dbReference type="RefSeq" id="WP_074710926.1">
    <property type="nucleotide sequence ID" value="NZ_FNTV01000001.1"/>
</dbReference>
<dbReference type="Proteomes" id="UP000182725">
    <property type="component" value="Unassembled WGS sequence"/>
</dbReference>
<proteinExistence type="predicted"/>
<feature type="compositionally biased region" description="Basic and acidic residues" evidence="5">
    <location>
        <begin position="365"/>
        <end position="383"/>
    </location>
</feature>
<dbReference type="Gene3D" id="3.20.20.30">
    <property type="entry name" value="Luciferase-like domain"/>
    <property type="match status" value="1"/>
</dbReference>
<dbReference type="PANTHER" id="PTHR42847:SF4">
    <property type="entry name" value="ALKANESULFONATE MONOOXYGENASE-RELATED"/>
    <property type="match status" value="1"/>
</dbReference>
<evidence type="ECO:0000256" key="2">
    <source>
        <dbReference type="ARBA" id="ARBA00022643"/>
    </source>
</evidence>
<organism evidence="7 8">
    <name type="scientific">Arthrobacter alpinus</name>
    <dbReference type="NCBI Taxonomy" id="656366"/>
    <lineage>
        <taxon>Bacteria</taxon>
        <taxon>Bacillati</taxon>
        <taxon>Actinomycetota</taxon>
        <taxon>Actinomycetes</taxon>
        <taxon>Micrococcales</taxon>
        <taxon>Micrococcaceae</taxon>
        <taxon>Arthrobacter</taxon>
    </lineage>
</organism>
<evidence type="ECO:0000259" key="6">
    <source>
        <dbReference type="Pfam" id="PF00296"/>
    </source>
</evidence>
<name>A0A1H5HZ32_9MICC</name>
<dbReference type="PANTHER" id="PTHR42847">
    <property type="entry name" value="ALKANESULFONATE MONOOXYGENASE"/>
    <property type="match status" value="1"/>
</dbReference>
<evidence type="ECO:0000256" key="3">
    <source>
        <dbReference type="ARBA" id="ARBA00023002"/>
    </source>
</evidence>
<evidence type="ECO:0000256" key="5">
    <source>
        <dbReference type="SAM" id="MobiDB-lite"/>
    </source>
</evidence>
<feature type="domain" description="Luciferase-like" evidence="6">
    <location>
        <begin position="19"/>
        <end position="330"/>
    </location>
</feature>
<dbReference type="Pfam" id="PF00296">
    <property type="entry name" value="Bac_luciferase"/>
    <property type="match status" value="1"/>
</dbReference>
<keyword evidence="3" id="KW-0560">Oxidoreductase</keyword>
<keyword evidence="2" id="KW-0288">FMN</keyword>
<dbReference type="GO" id="GO:0004497">
    <property type="term" value="F:monooxygenase activity"/>
    <property type="evidence" value="ECO:0007669"/>
    <property type="project" value="UniProtKB-KW"/>
</dbReference>
<evidence type="ECO:0000313" key="7">
    <source>
        <dbReference type="EMBL" id="SEE33139.1"/>
    </source>
</evidence>
<sequence>MPIEFLGMAAGNDATETTPATTTAFDPAYAAHIATIHEDNNWDHVLFAYNSATQDPAVHAAWVAAKTEKIQLRLAHRPNVSHPTFAAKSFLTLDHIAQGRVTVHFITGGSQADQAKEGDFLSKDERYRRTQEYMQIVRRVWEGGEPFDWDGEFYQFTNFASDLQPFDAKRPGVSFGGSSDAAWSVGAAEADIYALFGEPLADAAQQQLQILARAAELGRTDPLRWQIAFRPIVAATDELAWEKAHSILGVLQSRRAKGEVIDKVRHYTDKPEAAGTQRLLAAAERADHHDRALWTAIAKAGRGGGGSATALVGSYETVAQALLDYYEMGFEIFGLRGYDFVPDAVEFGTHVIPALKAEVARREAGVTPAELRERQAKARERALARQPGENSSSTAV</sequence>
<dbReference type="InterPro" id="IPR011251">
    <property type="entry name" value="Luciferase-like_dom"/>
</dbReference>
<dbReference type="InterPro" id="IPR036661">
    <property type="entry name" value="Luciferase-like_sf"/>
</dbReference>
<evidence type="ECO:0000313" key="8">
    <source>
        <dbReference type="Proteomes" id="UP000182725"/>
    </source>
</evidence>
<accession>A0A1H5HZ32</accession>
<dbReference type="EMBL" id="FNTV01000001">
    <property type="protein sequence ID" value="SEE33139.1"/>
    <property type="molecule type" value="Genomic_DNA"/>
</dbReference>
<gene>
    <name evidence="7" type="ORF">SAMN04489740_1146</name>
</gene>
<evidence type="ECO:0000256" key="4">
    <source>
        <dbReference type="ARBA" id="ARBA00023033"/>
    </source>
</evidence>
<evidence type="ECO:0000256" key="1">
    <source>
        <dbReference type="ARBA" id="ARBA00022630"/>
    </source>
</evidence>
<dbReference type="GO" id="GO:0016705">
    <property type="term" value="F:oxidoreductase activity, acting on paired donors, with incorporation or reduction of molecular oxygen"/>
    <property type="evidence" value="ECO:0007669"/>
    <property type="project" value="InterPro"/>
</dbReference>
<keyword evidence="1" id="KW-0285">Flavoprotein</keyword>
<dbReference type="AlphaFoldDB" id="A0A1H5HZ32"/>
<protein>
    <submittedName>
        <fullName evidence="7">Alkanesulfonate monooxygenase</fullName>
    </submittedName>
</protein>
<dbReference type="InterPro" id="IPR050172">
    <property type="entry name" value="SsuD_RutA_monooxygenase"/>
</dbReference>
<feature type="region of interest" description="Disordered" evidence="5">
    <location>
        <begin position="365"/>
        <end position="396"/>
    </location>
</feature>
<keyword evidence="4 7" id="KW-0503">Monooxygenase</keyword>
<dbReference type="SUPFAM" id="SSF51679">
    <property type="entry name" value="Bacterial luciferase-like"/>
    <property type="match status" value="1"/>
</dbReference>
<reference evidence="7 8" key="1">
    <citation type="submission" date="2016-10" db="EMBL/GenBank/DDBJ databases">
        <authorList>
            <person name="de Groot N.N."/>
        </authorList>
    </citation>
    <scope>NUCLEOTIDE SEQUENCE [LARGE SCALE GENOMIC DNA]</scope>
    <source>
        <strain evidence="7 8">DSM 22274</strain>
    </source>
</reference>
<dbReference type="CDD" id="cd01094">
    <property type="entry name" value="Alkanesulfonate_monoxygenase"/>
    <property type="match status" value="1"/>
</dbReference>